<protein>
    <submittedName>
        <fullName evidence="1">Uncharacterized protein</fullName>
    </submittedName>
</protein>
<accession>A0A3G5ADK3</accession>
<dbReference type="EMBL" id="MK072389">
    <property type="protein sequence ID" value="AYV83449.1"/>
    <property type="molecule type" value="Genomic_DNA"/>
</dbReference>
<evidence type="ECO:0000313" key="1">
    <source>
        <dbReference type="EMBL" id="AYV83449.1"/>
    </source>
</evidence>
<reference evidence="1" key="1">
    <citation type="submission" date="2018-10" db="EMBL/GenBank/DDBJ databases">
        <title>Hidden diversity of soil giant viruses.</title>
        <authorList>
            <person name="Schulz F."/>
            <person name="Alteio L."/>
            <person name="Goudeau D."/>
            <person name="Ryan E.M."/>
            <person name="Malmstrom R.R."/>
            <person name="Blanchard J."/>
            <person name="Woyke T."/>
        </authorList>
    </citation>
    <scope>NUCLEOTIDE SEQUENCE</scope>
    <source>
        <strain evidence="1">HYV1</strain>
    </source>
</reference>
<sequence length="450" mass="52253">MTSSLGSWGIMHPGMDTIFAEAKRVYGDLSEKMEAKVRENKRTDVERKESVDRQFKTHYLKDAGSIKYLEPMLFPKLAALAGSLWLPDHYLKCLEALKRFGCVVYEFYEDPTQAKYNSKAWVGDDKNIYVFSFLCRVNMWFVNCKLSIHNQYAGGIFEVEFLFNALSEKRVYHSCDLFGRSEPISNGEELFEMANNYPSYEEYKIAKWGYLQTLKARVSAEYKVVGFDEEYNFRPISFYLSLLIDDKEFYMTYDVDRKAFNSYFKSNHLGCIPYTGDGDYGTLVKEVGGYIKYVKNEYGCLVDGIYYNDKQFVKLFQDISSGVQFAHPECSKFDNGRIEFEQCIMNGVSLEKKIYCDLSVSVVLGRVIKTKTDVMRCGGFNYERYCFNVKVYENIDSNIIAEFTVVQYNSTTSEPKNKLTIKGTYAEIYHKVRTSISEIYSIYNMPIRLK</sequence>
<gene>
    <name evidence="1" type="ORF">Hyperionvirus7_20</name>
</gene>
<name>A0A3G5ADK3_9VIRU</name>
<proteinExistence type="predicted"/>
<organism evidence="1">
    <name type="scientific">Hyperionvirus sp</name>
    <dbReference type="NCBI Taxonomy" id="2487770"/>
    <lineage>
        <taxon>Viruses</taxon>
        <taxon>Varidnaviria</taxon>
        <taxon>Bamfordvirae</taxon>
        <taxon>Nucleocytoviricota</taxon>
        <taxon>Megaviricetes</taxon>
        <taxon>Imitervirales</taxon>
        <taxon>Mimiviridae</taxon>
        <taxon>Klosneuvirinae</taxon>
    </lineage>
</organism>